<evidence type="ECO:0000259" key="4">
    <source>
        <dbReference type="Pfam" id="PF00291"/>
    </source>
</evidence>
<feature type="modified residue" description="N6-(pyridoxal phosphate)lysine" evidence="3">
    <location>
        <position position="75"/>
    </location>
</feature>
<dbReference type="SUPFAM" id="SSF53686">
    <property type="entry name" value="Tryptophan synthase beta subunit-like PLP-dependent enzymes"/>
    <property type="match status" value="1"/>
</dbReference>
<dbReference type="Proteomes" id="UP001597299">
    <property type="component" value="Unassembled WGS sequence"/>
</dbReference>
<dbReference type="InterPro" id="IPR050214">
    <property type="entry name" value="Cys_Synth/Cystath_Beta-Synth"/>
</dbReference>
<dbReference type="Pfam" id="PF00291">
    <property type="entry name" value="PALP"/>
    <property type="match status" value="1"/>
</dbReference>
<keyword evidence="3" id="KW-0963">Cytoplasm</keyword>
<dbReference type="RefSeq" id="WP_213350804.1">
    <property type="nucleotide sequence ID" value="NZ_JAHBGB010000002.1"/>
</dbReference>
<comment type="similarity">
    <text evidence="3">Belongs to the cysteine synthase/cystathionine beta-synthase family. Cds1 subfamily.</text>
</comment>
<reference evidence="6" key="1">
    <citation type="journal article" date="2019" name="Int. J. Syst. Evol. Microbiol.">
        <title>The Global Catalogue of Microorganisms (GCM) 10K type strain sequencing project: providing services to taxonomists for standard genome sequencing and annotation.</title>
        <authorList>
            <consortium name="The Broad Institute Genomics Platform"/>
            <consortium name="The Broad Institute Genome Sequencing Center for Infectious Disease"/>
            <person name="Wu L."/>
            <person name="Ma J."/>
        </authorList>
    </citation>
    <scope>NUCLEOTIDE SEQUENCE [LARGE SCALE GENOMIC DNA]</scope>
    <source>
        <strain evidence="6">CCM 7435</strain>
    </source>
</reference>
<evidence type="ECO:0000256" key="2">
    <source>
        <dbReference type="ARBA" id="ARBA00022898"/>
    </source>
</evidence>
<comment type="cofactor">
    <cofactor evidence="1 3">
        <name>pyridoxal 5'-phosphate</name>
        <dbReference type="ChEBI" id="CHEBI:597326"/>
    </cofactor>
</comment>
<protein>
    <recommendedName>
        <fullName evidence="3">L-cysteine desulfhydrase Cds1</fullName>
        <ecNumber evidence="3">4.4.1.1</ecNumber>
    </recommendedName>
</protein>
<comment type="caution">
    <text evidence="5">The sequence shown here is derived from an EMBL/GenBank/DDBJ whole genome shotgun (WGS) entry which is preliminary data.</text>
</comment>
<dbReference type="InterPro" id="IPR036052">
    <property type="entry name" value="TrpB-like_PALP_sf"/>
</dbReference>
<dbReference type="EMBL" id="JBHUHD010000001">
    <property type="protein sequence ID" value="MFD2140688.1"/>
    <property type="molecule type" value="Genomic_DNA"/>
</dbReference>
<evidence type="ECO:0000313" key="6">
    <source>
        <dbReference type="Proteomes" id="UP001597299"/>
    </source>
</evidence>
<keyword evidence="3" id="KW-0456">Lyase</keyword>
<proteinExistence type="inferred from homology"/>
<dbReference type="HAMAP" id="MF_00868">
    <property type="entry name" value="Cds1"/>
    <property type="match status" value="1"/>
</dbReference>
<keyword evidence="2 3" id="KW-0663">Pyridoxal phosphate</keyword>
<accession>A0ABW4YWU6</accession>
<evidence type="ECO:0000313" key="5">
    <source>
        <dbReference type="EMBL" id="MFD2140688.1"/>
    </source>
</evidence>
<organism evidence="5 6">
    <name type="scientific">Ancylobacter oerskovii</name>
    <dbReference type="NCBI Taxonomy" id="459519"/>
    <lineage>
        <taxon>Bacteria</taxon>
        <taxon>Pseudomonadati</taxon>
        <taxon>Pseudomonadota</taxon>
        <taxon>Alphaproteobacteria</taxon>
        <taxon>Hyphomicrobiales</taxon>
        <taxon>Xanthobacteraceae</taxon>
        <taxon>Ancylobacter</taxon>
    </lineage>
</organism>
<dbReference type="PANTHER" id="PTHR10314">
    <property type="entry name" value="CYSTATHIONINE BETA-SYNTHASE"/>
    <property type="match status" value="1"/>
</dbReference>
<comment type="catalytic activity">
    <reaction evidence="3">
        <text>L-cysteine + H2O = hydrogen sulfide + pyruvate + NH4(+) + H(+)</text>
        <dbReference type="Rhea" id="RHEA:24931"/>
        <dbReference type="ChEBI" id="CHEBI:15361"/>
        <dbReference type="ChEBI" id="CHEBI:15377"/>
        <dbReference type="ChEBI" id="CHEBI:15378"/>
        <dbReference type="ChEBI" id="CHEBI:28938"/>
        <dbReference type="ChEBI" id="CHEBI:29919"/>
        <dbReference type="ChEBI" id="CHEBI:35235"/>
        <dbReference type="EC" id="4.4.1.1"/>
    </reaction>
</comment>
<keyword evidence="6" id="KW-1185">Reference proteome</keyword>
<comment type="function">
    <text evidence="3">A cysteine desulfhydrase that generates hydrogen sulfide, H(2)S. The H(2)S produced by this enzyme may modulate central metabolism.</text>
</comment>
<dbReference type="InterPro" id="IPR001926">
    <property type="entry name" value="TrpB-like_PALP"/>
</dbReference>
<name>A0ABW4YWU6_9HYPH</name>
<evidence type="ECO:0000256" key="3">
    <source>
        <dbReference type="HAMAP-Rule" id="MF_00868"/>
    </source>
</evidence>
<evidence type="ECO:0000256" key="1">
    <source>
        <dbReference type="ARBA" id="ARBA00001933"/>
    </source>
</evidence>
<dbReference type="Gene3D" id="3.40.50.1100">
    <property type="match status" value="2"/>
</dbReference>
<sequence length="378" mass="40770">MSADQPTDHTVDPPVGLFALPACRDRAWTRRAIELLQGDRRRSADTHLLKPVFTGLAGISVYLKDESTHTTGSLKHRLAHSLFLYGICNGRIDEGTTLVEASSGSTAVSEAYFAQLLGLPFIAVMPRSTSPAKVEAIERFGARCHFVDSPAEVYGTAARLAAEAGGYYLDQFTNAERATDWRGNNNIAESIFGQLGAEPDPVPDWVVMSAGTGGTSATIGRYIRYRNLTTRLCVADVENSAFFDAYHSGDLSVTCPRASRIEGVGRPRVEPSFIPGVIDHMIRVPDAASIAAAHVLSERLFRRVGGSTGTNFHALCQLAAGMLREGRRGSLVTLICDGGDRYAATYYNPDWLAASGLDIAPHRAAIERFLDTGILALP</sequence>
<dbReference type="InterPro" id="IPR047586">
    <property type="entry name" value="Cds1"/>
</dbReference>
<feature type="domain" description="Tryptophan synthase beta chain-like PALP" evidence="4">
    <location>
        <begin position="54"/>
        <end position="337"/>
    </location>
</feature>
<dbReference type="EC" id="4.4.1.1" evidence="3"/>
<gene>
    <name evidence="3" type="primary">cds1</name>
    <name evidence="5" type="ORF">ACFSNC_09785</name>
</gene>